<evidence type="ECO:0000313" key="6">
    <source>
        <dbReference type="EMBL" id="CAE1250823.1"/>
    </source>
</evidence>
<name>A0A812C579_ACAPH</name>
<evidence type="ECO:0000313" key="7">
    <source>
        <dbReference type="Proteomes" id="UP000597762"/>
    </source>
</evidence>
<evidence type="ECO:0000256" key="3">
    <source>
        <dbReference type="ARBA" id="ARBA00023306"/>
    </source>
</evidence>
<protein>
    <submittedName>
        <fullName evidence="6">Cyclin-I</fullName>
    </submittedName>
</protein>
<organism evidence="6 7">
    <name type="scientific">Acanthosepion pharaonis</name>
    <name type="common">Pharaoh cuttlefish</name>
    <name type="synonym">Sepia pharaonis</name>
    <dbReference type="NCBI Taxonomy" id="158019"/>
    <lineage>
        <taxon>Eukaryota</taxon>
        <taxon>Metazoa</taxon>
        <taxon>Spiralia</taxon>
        <taxon>Lophotrochozoa</taxon>
        <taxon>Mollusca</taxon>
        <taxon>Cephalopoda</taxon>
        <taxon>Coleoidea</taxon>
        <taxon>Decapodiformes</taxon>
        <taxon>Sepiida</taxon>
        <taxon>Sepiina</taxon>
        <taxon>Sepiidae</taxon>
        <taxon>Acanthosepion</taxon>
    </lineage>
</organism>
<sequence>MRIARVLVRFQVVLFREDILWLKMKFNLGVGDEQLLQLLSDLLKKDRQQWKAKFFRRHGDTNVTGCQRDWAASWLVSINRNFQFTPETLSLALSLMDRFLNSVKVPPKYLHCVGISCFFLAAKTMEEDEVVPNTQILAAESQCGCSVSEILRMEREILSKLDWNLRHVHHIDFLHALHALLLSMYPQYLCLGNMTPSRQLSTLTSKLFRLLCSHKFMVFRPCVLVLSLLSLELETYVPQSWLQLTMILQRLTEIPTEQLVHCREECSRQLSAKFHLPKPPVLYARRKRVCMKRRVEQIEVDEIYDCIKHLYNEDDLAKSKSSDKVLPLSCSTELRQCVDDVPVQTIAAT</sequence>
<evidence type="ECO:0000256" key="2">
    <source>
        <dbReference type="ARBA" id="ARBA00023127"/>
    </source>
</evidence>
<dbReference type="SUPFAM" id="SSF47954">
    <property type="entry name" value="Cyclin-like"/>
    <property type="match status" value="1"/>
</dbReference>
<dbReference type="OrthoDB" id="769138at2759"/>
<comment type="caution">
    <text evidence="6">The sequence shown here is derived from an EMBL/GenBank/DDBJ whole genome shotgun (WGS) entry which is preliminary data.</text>
</comment>
<dbReference type="InterPro" id="IPR036915">
    <property type="entry name" value="Cyclin-like_sf"/>
</dbReference>
<proteinExistence type="inferred from homology"/>
<dbReference type="InterPro" id="IPR006671">
    <property type="entry name" value="Cyclin_N"/>
</dbReference>
<dbReference type="AlphaFoldDB" id="A0A812C579"/>
<feature type="domain" description="Cyclin-like" evidence="5">
    <location>
        <begin position="73"/>
        <end position="159"/>
    </location>
</feature>
<keyword evidence="2 4" id="KW-0195">Cyclin</keyword>
<dbReference type="GO" id="GO:0051301">
    <property type="term" value="P:cell division"/>
    <property type="evidence" value="ECO:0007669"/>
    <property type="project" value="UniProtKB-KW"/>
</dbReference>
<dbReference type="PANTHER" id="PTHR10177">
    <property type="entry name" value="CYCLINS"/>
    <property type="match status" value="1"/>
</dbReference>
<dbReference type="InterPro" id="IPR013763">
    <property type="entry name" value="Cyclin-like_dom"/>
</dbReference>
<evidence type="ECO:0000256" key="1">
    <source>
        <dbReference type="ARBA" id="ARBA00022618"/>
    </source>
</evidence>
<dbReference type="Pfam" id="PF00134">
    <property type="entry name" value="Cyclin_N"/>
    <property type="match status" value="1"/>
</dbReference>
<dbReference type="EMBL" id="CAHIKZ030001052">
    <property type="protein sequence ID" value="CAE1250823.1"/>
    <property type="molecule type" value="Genomic_DNA"/>
</dbReference>
<reference evidence="6" key="1">
    <citation type="submission" date="2021-01" db="EMBL/GenBank/DDBJ databases">
        <authorList>
            <person name="Li R."/>
            <person name="Bekaert M."/>
        </authorList>
    </citation>
    <scope>NUCLEOTIDE SEQUENCE</scope>
    <source>
        <strain evidence="6">Farmed</strain>
    </source>
</reference>
<dbReference type="SMART" id="SM00385">
    <property type="entry name" value="CYCLIN"/>
    <property type="match status" value="1"/>
</dbReference>
<comment type="similarity">
    <text evidence="4">Belongs to the cyclin family.</text>
</comment>
<dbReference type="InterPro" id="IPR048258">
    <property type="entry name" value="Cyclins_cyclin-box"/>
</dbReference>
<accession>A0A812C579</accession>
<keyword evidence="7" id="KW-1185">Reference proteome</keyword>
<dbReference type="FunFam" id="1.10.472.10:FF:000006">
    <property type="entry name" value="Cyclin I"/>
    <property type="match status" value="1"/>
</dbReference>
<evidence type="ECO:0000259" key="5">
    <source>
        <dbReference type="SMART" id="SM00385"/>
    </source>
</evidence>
<keyword evidence="1" id="KW-0132">Cell division</keyword>
<dbReference type="PROSITE" id="PS00292">
    <property type="entry name" value="CYCLINS"/>
    <property type="match status" value="1"/>
</dbReference>
<dbReference type="Gene3D" id="1.10.472.10">
    <property type="entry name" value="Cyclin-like"/>
    <property type="match status" value="2"/>
</dbReference>
<dbReference type="Proteomes" id="UP000597762">
    <property type="component" value="Unassembled WGS sequence"/>
</dbReference>
<dbReference type="InterPro" id="IPR039361">
    <property type="entry name" value="Cyclin"/>
</dbReference>
<evidence type="ECO:0000256" key="4">
    <source>
        <dbReference type="RuleBase" id="RU000383"/>
    </source>
</evidence>
<keyword evidence="3" id="KW-0131">Cell cycle</keyword>
<gene>
    <name evidence="6" type="ORF">SPHA_27284</name>
</gene>